<dbReference type="STRING" id="690879.TSACC_3518"/>
<dbReference type="Gene3D" id="3.40.50.1820">
    <property type="entry name" value="alpha/beta hydrolase"/>
    <property type="match status" value="1"/>
</dbReference>
<sequence>MNIASANQILLGVLALSIAATAGWAVELTLSGKTDKEVALYQPGEPMVFQVQLLEDGKPVGDRRLRWTRTGDDGKTEKGETVASATGPLVITTSTDQPGFVRIQVEAVDDAGKPLLGSKQIPIRFDGGAGVQPEKLVQGAPEPADFDTFWKTQVERLKEVPMKFTMTEVSSADPAYVTYDVKIDCAGGKPVSGYLTKPRDAAPKSLRANGVYMGYGVSSAKPYTAPGTMMLCINAHGIENGKEAEYYKGLGLEKYGFKNEENARPETAYFNGMILRVLRSLEFLKAQPEWNGRDLIVSGGSQGGFQALSGAALDKDVTKCMVNVPWMCDLAGVNVGRLRGWRPDYAEGLGYYDSVNMARHIACPVTITAGLGDYVCPPSGVAVLYNNLKSAKQLDLVQGMTHQYSPPKPQQKIALKADLTPSTTQN</sequence>
<feature type="domain" description="Acetyl xylan esterase" evidence="3">
    <location>
        <begin position="141"/>
        <end position="412"/>
    </location>
</feature>
<evidence type="ECO:0000313" key="5">
    <source>
        <dbReference type="Proteomes" id="UP000076023"/>
    </source>
</evidence>
<dbReference type="GO" id="GO:0005976">
    <property type="term" value="P:polysaccharide metabolic process"/>
    <property type="evidence" value="ECO:0007669"/>
    <property type="project" value="TreeGrafter"/>
</dbReference>
<feature type="binding site" evidence="2">
    <location>
        <position position="215"/>
    </location>
    <ligand>
        <name>substrate</name>
    </ligand>
</feature>
<dbReference type="SUPFAM" id="SSF53474">
    <property type="entry name" value="alpha/beta-Hydrolases"/>
    <property type="match status" value="1"/>
</dbReference>
<dbReference type="OrthoDB" id="178520at2"/>
<gene>
    <name evidence="4" type="ORF">TSACC_3518</name>
</gene>
<dbReference type="GO" id="GO:0052689">
    <property type="term" value="F:carboxylic ester hydrolase activity"/>
    <property type="evidence" value="ECO:0007669"/>
    <property type="project" value="TreeGrafter"/>
</dbReference>
<dbReference type="InterPro" id="IPR039069">
    <property type="entry name" value="CE7"/>
</dbReference>
<keyword evidence="5" id="KW-1185">Reference proteome</keyword>
<evidence type="ECO:0000256" key="2">
    <source>
        <dbReference type="PIRSR" id="PIRSR639069-2"/>
    </source>
</evidence>
<evidence type="ECO:0000256" key="1">
    <source>
        <dbReference type="PIRSR" id="PIRSR639069-1"/>
    </source>
</evidence>
<dbReference type="PANTHER" id="PTHR40111:SF1">
    <property type="entry name" value="CEPHALOSPORIN-C DEACETYLASE"/>
    <property type="match status" value="1"/>
</dbReference>
<dbReference type="AlphaFoldDB" id="A0A146GE92"/>
<organism evidence="4 5">
    <name type="scientific">Terrimicrobium sacchariphilum</name>
    <dbReference type="NCBI Taxonomy" id="690879"/>
    <lineage>
        <taxon>Bacteria</taxon>
        <taxon>Pseudomonadati</taxon>
        <taxon>Verrucomicrobiota</taxon>
        <taxon>Terrimicrobiia</taxon>
        <taxon>Terrimicrobiales</taxon>
        <taxon>Terrimicrobiaceae</taxon>
        <taxon>Terrimicrobium</taxon>
    </lineage>
</organism>
<comment type="caution">
    <text evidence="4">The sequence shown here is derived from an EMBL/GenBank/DDBJ whole genome shotgun (WGS) entry which is preliminary data.</text>
</comment>
<feature type="active site" description="Nucleophile" evidence="1">
    <location>
        <position position="301"/>
    </location>
</feature>
<dbReference type="PANTHER" id="PTHR40111">
    <property type="entry name" value="CEPHALOSPORIN-C DEACETYLASE"/>
    <property type="match status" value="1"/>
</dbReference>
<evidence type="ECO:0000313" key="4">
    <source>
        <dbReference type="EMBL" id="GAT35452.1"/>
    </source>
</evidence>
<dbReference type="RefSeq" id="WP_075081258.1">
    <property type="nucleotide sequence ID" value="NZ_BDCO01000003.1"/>
</dbReference>
<feature type="active site" description="Charge relay system" evidence="1">
    <location>
        <position position="402"/>
    </location>
</feature>
<proteinExistence type="predicted"/>
<dbReference type="InterPro" id="IPR029058">
    <property type="entry name" value="AB_hydrolase_fold"/>
</dbReference>
<accession>A0A146GE92</accession>
<dbReference type="InterPro" id="IPR008391">
    <property type="entry name" value="AXE1_dom"/>
</dbReference>
<feature type="active site" description="Charge relay system" evidence="1">
    <location>
        <position position="373"/>
    </location>
</feature>
<name>A0A146GE92_TERSA</name>
<dbReference type="Proteomes" id="UP000076023">
    <property type="component" value="Unassembled WGS sequence"/>
</dbReference>
<evidence type="ECO:0000259" key="3">
    <source>
        <dbReference type="Pfam" id="PF05448"/>
    </source>
</evidence>
<protein>
    <submittedName>
        <fullName evidence="4">Cephalosporin-C deacetylase</fullName>
    </submittedName>
</protein>
<dbReference type="Pfam" id="PF05448">
    <property type="entry name" value="AXE1"/>
    <property type="match status" value="1"/>
</dbReference>
<dbReference type="InParanoid" id="A0A146GE92"/>
<reference evidence="5" key="1">
    <citation type="journal article" date="2017" name="Genome Announc.">
        <title>Draft Genome Sequence of Terrimicrobium sacchariphilum NM-5T, a Facultative Anaerobic Soil Bacterium of the Class Spartobacteria.</title>
        <authorList>
            <person name="Qiu Y.L."/>
            <person name="Tourlousse D.M."/>
            <person name="Matsuura N."/>
            <person name="Ohashi A."/>
            <person name="Sekiguchi Y."/>
        </authorList>
    </citation>
    <scope>NUCLEOTIDE SEQUENCE [LARGE SCALE GENOMIC DNA]</scope>
    <source>
        <strain evidence="5">NM-5</strain>
    </source>
</reference>
<dbReference type="EMBL" id="BDCO01000003">
    <property type="protein sequence ID" value="GAT35452.1"/>
    <property type="molecule type" value="Genomic_DNA"/>
</dbReference>